<protein>
    <submittedName>
        <fullName evidence="1">Uncharacterized protein</fullName>
    </submittedName>
</protein>
<reference evidence="1" key="1">
    <citation type="journal article" date="2020" name="Stud. Mycol.">
        <title>101 Dothideomycetes genomes: a test case for predicting lifestyles and emergence of pathogens.</title>
        <authorList>
            <person name="Haridas S."/>
            <person name="Albert R."/>
            <person name="Binder M."/>
            <person name="Bloem J."/>
            <person name="Labutti K."/>
            <person name="Salamov A."/>
            <person name="Andreopoulos B."/>
            <person name="Baker S."/>
            <person name="Barry K."/>
            <person name="Bills G."/>
            <person name="Bluhm B."/>
            <person name="Cannon C."/>
            <person name="Castanera R."/>
            <person name="Culley D."/>
            <person name="Daum C."/>
            <person name="Ezra D."/>
            <person name="Gonzalez J."/>
            <person name="Henrissat B."/>
            <person name="Kuo A."/>
            <person name="Liang C."/>
            <person name="Lipzen A."/>
            <person name="Lutzoni F."/>
            <person name="Magnuson J."/>
            <person name="Mondo S."/>
            <person name="Nolan M."/>
            <person name="Ohm R."/>
            <person name="Pangilinan J."/>
            <person name="Park H.-J."/>
            <person name="Ramirez L."/>
            <person name="Alfaro M."/>
            <person name="Sun H."/>
            <person name="Tritt A."/>
            <person name="Yoshinaga Y."/>
            <person name="Zwiers L.-H."/>
            <person name="Turgeon B."/>
            <person name="Goodwin S."/>
            <person name="Spatafora J."/>
            <person name="Crous P."/>
            <person name="Grigoriev I."/>
        </authorList>
    </citation>
    <scope>NUCLEOTIDE SEQUENCE</scope>
    <source>
        <strain evidence="1">CBS 627.86</strain>
    </source>
</reference>
<sequence length="466" mass="53543">MKELPSEIIYLFAEALEELDVSEEHPLAHLHEQSTNSLVNWFSLTSGARQSICNFRLVCQKFYTGSVKSFARVLGERKIRITRVGLQDLEAFTKIPDLAPCITTLTFGNAGFYDPSKPSFKYIEENFKQICNSIDHDRVLQSYTEAAEWASPSNIEQHGRMLLRALVSLPNLQCVRFVDEPIRQVRLDGWLEPEDQSVVRRAQSSGSELSGLDRHFIPYQTVPTKDLMTPISWAIARTNIRLRDVRLTRDSEHFNWRSFPASPFDLTEQYSEIEMLRSIVKPRAFEPADSTTSITPQRTLVEASTKLRDVSLTLQSRHEDFTVAAQICATKWLVQHLARQKHLNRLALDGVWTFSRDDLVQMITQAGSLQYLILYAPQLRDSSWTAVIKELVALAPMSMKLLEIVMPMAPEADGGRYSFVENPSHGFDDVPKDLRFAVNLKFPISPWAEFIKNWRWWEYTLGSYRH</sequence>
<dbReference type="Proteomes" id="UP000799770">
    <property type="component" value="Unassembled WGS sequence"/>
</dbReference>
<keyword evidence="2" id="KW-1185">Reference proteome</keyword>
<evidence type="ECO:0000313" key="1">
    <source>
        <dbReference type="EMBL" id="KAF2115141.1"/>
    </source>
</evidence>
<accession>A0A6A5Z9Q2</accession>
<organism evidence="1 2">
    <name type="scientific">Lophiotrema nucula</name>
    <dbReference type="NCBI Taxonomy" id="690887"/>
    <lineage>
        <taxon>Eukaryota</taxon>
        <taxon>Fungi</taxon>
        <taxon>Dikarya</taxon>
        <taxon>Ascomycota</taxon>
        <taxon>Pezizomycotina</taxon>
        <taxon>Dothideomycetes</taxon>
        <taxon>Pleosporomycetidae</taxon>
        <taxon>Pleosporales</taxon>
        <taxon>Lophiotremataceae</taxon>
        <taxon>Lophiotrema</taxon>
    </lineage>
</organism>
<proteinExistence type="predicted"/>
<evidence type="ECO:0000313" key="2">
    <source>
        <dbReference type="Proteomes" id="UP000799770"/>
    </source>
</evidence>
<name>A0A6A5Z9Q2_9PLEO</name>
<dbReference type="OrthoDB" id="3775192at2759"/>
<dbReference type="EMBL" id="ML977324">
    <property type="protein sequence ID" value="KAF2115141.1"/>
    <property type="molecule type" value="Genomic_DNA"/>
</dbReference>
<gene>
    <name evidence="1" type="ORF">BDV96DRAFT_646990</name>
</gene>
<dbReference type="AlphaFoldDB" id="A0A6A5Z9Q2"/>